<evidence type="ECO:0000256" key="1">
    <source>
        <dbReference type="SAM" id="Phobius"/>
    </source>
</evidence>
<protein>
    <submittedName>
        <fullName evidence="2">Uncharacterized protein</fullName>
    </submittedName>
</protein>
<organism evidence="2 3">
    <name type="scientific">Methanococcus voltae</name>
    <dbReference type="NCBI Taxonomy" id="2188"/>
    <lineage>
        <taxon>Archaea</taxon>
        <taxon>Methanobacteriati</taxon>
        <taxon>Methanobacteriota</taxon>
        <taxon>Methanomada group</taxon>
        <taxon>Methanococci</taxon>
        <taxon>Methanococcales</taxon>
        <taxon>Methanococcaceae</taxon>
        <taxon>Methanococcus</taxon>
    </lineage>
</organism>
<dbReference type="EMBL" id="JAGGMV010000001">
    <property type="protein sequence ID" value="MBP2200856.1"/>
    <property type="molecule type" value="Genomic_DNA"/>
</dbReference>
<feature type="transmembrane region" description="Helical" evidence="1">
    <location>
        <begin position="38"/>
        <end position="56"/>
    </location>
</feature>
<keyword evidence="1" id="KW-0812">Transmembrane</keyword>
<name>A0A8J7RL65_METVO</name>
<dbReference type="RefSeq" id="WP_209590225.1">
    <property type="nucleotide sequence ID" value="NZ_JAGGMV010000001.1"/>
</dbReference>
<reference evidence="2" key="1">
    <citation type="submission" date="2021-03" db="EMBL/GenBank/DDBJ databases">
        <title>Genomic Encyclopedia of Type Strains, Phase IV (KMG-V): Genome sequencing to study the core and pangenomes of soil and plant-associated prokaryotes.</title>
        <authorList>
            <person name="Whitman W."/>
        </authorList>
    </citation>
    <scope>NUCLEOTIDE SEQUENCE</scope>
    <source>
        <strain evidence="2">C4</strain>
    </source>
</reference>
<keyword evidence="1" id="KW-0472">Membrane</keyword>
<evidence type="ECO:0000313" key="2">
    <source>
        <dbReference type="EMBL" id="MBP2200856.1"/>
    </source>
</evidence>
<feature type="transmembrane region" description="Helical" evidence="1">
    <location>
        <begin position="12"/>
        <end position="32"/>
    </location>
</feature>
<gene>
    <name evidence="2" type="ORF">J3E07_000254</name>
</gene>
<dbReference type="Proteomes" id="UP000740329">
    <property type="component" value="Unassembled WGS sequence"/>
</dbReference>
<comment type="caution">
    <text evidence="2">The sequence shown here is derived from an EMBL/GenBank/DDBJ whole genome shotgun (WGS) entry which is preliminary data.</text>
</comment>
<dbReference type="AlphaFoldDB" id="A0A8J7RL65"/>
<sequence length="66" mass="7766">MFNLDNKKLDNFLEKYMNFGILLIPLSIIFIPQIGFDIILWYFIGIILIILSSEFIKKDDNSENPI</sequence>
<evidence type="ECO:0000313" key="3">
    <source>
        <dbReference type="Proteomes" id="UP000740329"/>
    </source>
</evidence>
<proteinExistence type="predicted"/>
<keyword evidence="1" id="KW-1133">Transmembrane helix</keyword>
<accession>A0A8J7RL65</accession>